<keyword evidence="2" id="KW-1185">Reference proteome</keyword>
<evidence type="ECO:0000313" key="2">
    <source>
        <dbReference type="Proteomes" id="UP000637299"/>
    </source>
</evidence>
<evidence type="ECO:0008006" key="3">
    <source>
        <dbReference type="Google" id="ProtNLM"/>
    </source>
</evidence>
<comment type="caution">
    <text evidence="1">The sequence shown here is derived from an EMBL/GenBank/DDBJ whole genome shotgun (WGS) entry which is preliminary data.</text>
</comment>
<protein>
    <recommendedName>
        <fullName evidence="3">Lipoprotein</fullName>
    </recommendedName>
</protein>
<organism evidence="1 2">
    <name type="scientific">Chryseobacterium caseinilyticum</name>
    <dbReference type="NCBI Taxonomy" id="2771428"/>
    <lineage>
        <taxon>Bacteria</taxon>
        <taxon>Pseudomonadati</taxon>
        <taxon>Bacteroidota</taxon>
        <taxon>Flavobacteriia</taxon>
        <taxon>Flavobacteriales</taxon>
        <taxon>Weeksellaceae</taxon>
        <taxon>Chryseobacterium group</taxon>
        <taxon>Chryseobacterium</taxon>
    </lineage>
</organism>
<name>A0ABR8ZGA0_9FLAO</name>
<proteinExistence type="predicted"/>
<reference evidence="1 2" key="1">
    <citation type="submission" date="2020-09" db="EMBL/GenBank/DDBJ databases">
        <title>Genome seq and assembly of Chryseobacterium sp.</title>
        <authorList>
            <person name="Chhetri G."/>
        </authorList>
    </citation>
    <scope>NUCLEOTIDE SEQUENCE [LARGE SCALE GENOMIC DNA]</scope>
    <source>
        <strain evidence="1 2">GCR10</strain>
    </source>
</reference>
<sequence>MKQLFYFILLVAGLSSVHSCKDLVDEEGNPLIDLNENSGLIGPRSLFREITNADTIAEYRYNGLLLSKVLTKGKSTRSVKDLMWSGDKVSKITFYGFLDEDKDGALDADSVAYTQLLTYGAGGRLTIISENRISYVKKIPTGGTVPALPWVIDKKYKKIYNLEYATGTDKLSKITMRNGEEVTGVPFDYTLYSISNYAYSGDNIATVTRDYGTITAGTFGTPTEKYKYEYFTLDTQINPHTLLPFAYKISHLLSTRVNDEKSHSLSINNPRRLTITDMMMPIPTPVVFTTNYAYDPQTYMTQGFGINYIYKPQ</sequence>
<dbReference type="EMBL" id="JACYFS010000008">
    <property type="protein sequence ID" value="MBD8084335.1"/>
    <property type="molecule type" value="Genomic_DNA"/>
</dbReference>
<dbReference type="Proteomes" id="UP000637299">
    <property type="component" value="Unassembled WGS sequence"/>
</dbReference>
<evidence type="ECO:0000313" key="1">
    <source>
        <dbReference type="EMBL" id="MBD8084335.1"/>
    </source>
</evidence>
<accession>A0ABR8ZGA0</accession>
<dbReference type="RefSeq" id="WP_191738111.1">
    <property type="nucleotide sequence ID" value="NZ_JACYFS010000008.1"/>
</dbReference>
<gene>
    <name evidence="1" type="ORF">IC610_18160</name>
</gene>